<comment type="caution">
    <text evidence="2">The sequence shown here is derived from an EMBL/GenBank/DDBJ whole genome shotgun (WGS) entry which is preliminary data.</text>
</comment>
<evidence type="ECO:0000313" key="3">
    <source>
        <dbReference type="Proteomes" id="UP000481861"/>
    </source>
</evidence>
<name>A0A7C8I527_9PLEO</name>
<evidence type="ECO:0000313" key="2">
    <source>
        <dbReference type="EMBL" id="KAF2868371.1"/>
    </source>
</evidence>
<proteinExistence type="predicted"/>
<keyword evidence="3" id="KW-1185">Reference proteome</keyword>
<evidence type="ECO:0000256" key="1">
    <source>
        <dbReference type="SAM" id="MobiDB-lite"/>
    </source>
</evidence>
<dbReference type="OrthoDB" id="5404335at2759"/>
<dbReference type="AlphaFoldDB" id="A0A7C8I527"/>
<feature type="region of interest" description="Disordered" evidence="1">
    <location>
        <begin position="517"/>
        <end position="565"/>
    </location>
</feature>
<feature type="compositionally biased region" description="Low complexity" evidence="1">
    <location>
        <begin position="525"/>
        <end position="538"/>
    </location>
</feature>
<dbReference type="Proteomes" id="UP000481861">
    <property type="component" value="Unassembled WGS sequence"/>
</dbReference>
<feature type="compositionally biased region" description="Basic and acidic residues" evidence="1">
    <location>
        <begin position="542"/>
        <end position="554"/>
    </location>
</feature>
<reference evidence="2 3" key="1">
    <citation type="submission" date="2020-01" db="EMBL/GenBank/DDBJ databases">
        <authorList>
            <consortium name="DOE Joint Genome Institute"/>
            <person name="Haridas S."/>
            <person name="Albert R."/>
            <person name="Binder M."/>
            <person name="Bloem J."/>
            <person name="Labutti K."/>
            <person name="Salamov A."/>
            <person name="Andreopoulos B."/>
            <person name="Baker S.E."/>
            <person name="Barry K."/>
            <person name="Bills G."/>
            <person name="Bluhm B.H."/>
            <person name="Cannon C."/>
            <person name="Castanera R."/>
            <person name="Culley D.E."/>
            <person name="Daum C."/>
            <person name="Ezra D."/>
            <person name="Gonzalez J.B."/>
            <person name="Henrissat B."/>
            <person name="Kuo A."/>
            <person name="Liang C."/>
            <person name="Lipzen A."/>
            <person name="Lutzoni F."/>
            <person name="Magnuson J."/>
            <person name="Mondo S."/>
            <person name="Nolan M."/>
            <person name="Ohm R."/>
            <person name="Pangilinan J."/>
            <person name="Park H.-J.H."/>
            <person name="Ramirez L."/>
            <person name="Alfaro M."/>
            <person name="Sun H."/>
            <person name="Tritt A."/>
            <person name="Yoshinaga Y."/>
            <person name="Zwiers L.-H.L."/>
            <person name="Turgeon B.G."/>
            <person name="Goodwin S.B."/>
            <person name="Spatafora J.W."/>
            <person name="Crous P.W."/>
            <person name="Grigoriev I.V."/>
        </authorList>
    </citation>
    <scope>NUCLEOTIDE SEQUENCE [LARGE SCALE GENOMIC DNA]</scope>
    <source>
        <strain evidence="2 3">CBS 611.86</strain>
    </source>
</reference>
<protein>
    <submittedName>
        <fullName evidence="2">Uncharacterized protein</fullName>
    </submittedName>
</protein>
<dbReference type="EMBL" id="JAADJZ010000019">
    <property type="protein sequence ID" value="KAF2868371.1"/>
    <property type="molecule type" value="Genomic_DNA"/>
</dbReference>
<organism evidence="2 3">
    <name type="scientific">Massariosphaeria phaeospora</name>
    <dbReference type="NCBI Taxonomy" id="100035"/>
    <lineage>
        <taxon>Eukaryota</taxon>
        <taxon>Fungi</taxon>
        <taxon>Dikarya</taxon>
        <taxon>Ascomycota</taxon>
        <taxon>Pezizomycotina</taxon>
        <taxon>Dothideomycetes</taxon>
        <taxon>Pleosporomycetidae</taxon>
        <taxon>Pleosporales</taxon>
        <taxon>Pleosporales incertae sedis</taxon>
        <taxon>Massariosphaeria</taxon>
    </lineage>
</organism>
<gene>
    <name evidence="2" type="ORF">BDV95DRAFT_127262</name>
</gene>
<accession>A0A7C8I527</accession>
<sequence>MAVGERWPFRSHTIQIRHVRSHLHSSDKQLSRSCRDGNSVLAHVDHIQNFLKPDKVSLVSVSALKIAHRIQYWWWSLRHPLFVDMPRATWAQMLQGLRISDTSSLVLNNFDADTIPSGIDVPIQRIRLVDIGHLALIFGCTTVELDVMNRHFRAIGPTCIITTEDIPTFGKAVRFEGDIHTADHHTQPWKDSRRQVELAIHMVEGCLLVQNRFRFGENRSFKHLCEAIQARGQKSAWRRNVFQSWPTRSSHPTFVLEADQFESEWKLNHGFRPSLLESQAFANWQRSFGRKIPTIIALSASAVLPYTFCGFPVSSCLAKIVPCCQLLARQLIKDQEALQESDKVIYPIMASNFWASDNIQPGPGVRSAGESEGLSWLTGVFPNFAMGEEFYKERLHSKVSRIGPFTLPKVRAPVHPWMLTLLQDFEPCTWAIEVWEQDDISDSWKSSPSRMLWSQVRMLDLAIRLQIKRNNELVNCVGWQGSETSHVRLQSGDDAIDEAKSIVVALCESYHVDDAKHGFHPQRKQTPAPATVAQAPSPGAHDNPDPEPTPHFDEGTGPIPSDSFDQFPAKVKVKAHDMPVPMPVPSQTTSSQPPFQPWDLSEALTDNCDFYAHMDPAAAAREYGRLATMLKLRALFFVAFLMVGPDTSQVFTARGSNARVPMI</sequence>